<dbReference type="HOGENOM" id="CLU_051096_2_0_1"/>
<reference evidence="4 5" key="1">
    <citation type="journal article" date="2005" name="Nature">
        <title>The genome of the social amoeba Dictyostelium discoideum.</title>
        <authorList>
            <consortium name="The Dictyostelium discoideum Sequencing Consortium"/>
            <person name="Eichinger L."/>
            <person name="Pachebat J.A."/>
            <person name="Glockner G."/>
            <person name="Rajandream M.A."/>
            <person name="Sucgang R."/>
            <person name="Berriman M."/>
            <person name="Song J."/>
            <person name="Olsen R."/>
            <person name="Szafranski K."/>
            <person name="Xu Q."/>
            <person name="Tunggal B."/>
            <person name="Kummerfeld S."/>
            <person name="Madera M."/>
            <person name="Konfortov B.A."/>
            <person name="Rivero F."/>
            <person name="Bankier A.T."/>
            <person name="Lehmann R."/>
            <person name="Hamlin N."/>
            <person name="Davies R."/>
            <person name="Gaudet P."/>
            <person name="Fey P."/>
            <person name="Pilcher K."/>
            <person name="Chen G."/>
            <person name="Saunders D."/>
            <person name="Sodergren E."/>
            <person name="Davis P."/>
            <person name="Kerhornou A."/>
            <person name="Nie X."/>
            <person name="Hall N."/>
            <person name="Anjard C."/>
            <person name="Hemphill L."/>
            <person name="Bason N."/>
            <person name="Farbrother P."/>
            <person name="Desany B."/>
            <person name="Just E."/>
            <person name="Morio T."/>
            <person name="Rost R."/>
            <person name="Churcher C."/>
            <person name="Cooper J."/>
            <person name="Haydock S."/>
            <person name="van Driessche N."/>
            <person name="Cronin A."/>
            <person name="Goodhead I."/>
            <person name="Muzny D."/>
            <person name="Mourier T."/>
            <person name="Pain A."/>
            <person name="Lu M."/>
            <person name="Harper D."/>
            <person name="Lindsay R."/>
            <person name="Hauser H."/>
            <person name="James K."/>
            <person name="Quiles M."/>
            <person name="Madan Babu M."/>
            <person name="Saito T."/>
            <person name="Buchrieser C."/>
            <person name="Wardroper A."/>
            <person name="Felder M."/>
            <person name="Thangavelu M."/>
            <person name="Johnson D."/>
            <person name="Knights A."/>
            <person name="Loulseged H."/>
            <person name="Mungall K."/>
            <person name="Oliver K."/>
            <person name="Price C."/>
            <person name="Quail M.A."/>
            <person name="Urushihara H."/>
            <person name="Hernandez J."/>
            <person name="Rabbinowitsch E."/>
            <person name="Steffen D."/>
            <person name="Sanders M."/>
            <person name="Ma J."/>
            <person name="Kohara Y."/>
            <person name="Sharp S."/>
            <person name="Simmonds M."/>
            <person name="Spiegler S."/>
            <person name="Tivey A."/>
            <person name="Sugano S."/>
            <person name="White B."/>
            <person name="Walker D."/>
            <person name="Woodward J."/>
            <person name="Winckler T."/>
            <person name="Tanaka Y."/>
            <person name="Shaulsky G."/>
            <person name="Schleicher M."/>
            <person name="Weinstock G."/>
            <person name="Rosenthal A."/>
            <person name="Cox E.C."/>
            <person name="Chisholm R.L."/>
            <person name="Gibbs R."/>
            <person name="Loomis W.F."/>
            <person name="Platzer M."/>
            <person name="Kay R.R."/>
            <person name="Williams J."/>
            <person name="Dear P.H."/>
            <person name="Noegel A.A."/>
            <person name="Barrell B."/>
            <person name="Kuspa A."/>
        </authorList>
    </citation>
    <scope>NUCLEOTIDE SEQUENCE [LARGE SCALE GENOMIC DNA]</scope>
    <source>
        <strain evidence="4 5">AX4</strain>
    </source>
</reference>
<dbReference type="RefSeq" id="XP_636521.1">
    <property type="nucleotide sequence ID" value="XM_631429.1"/>
</dbReference>
<dbReference type="AlphaFoldDB" id="Q54IF6"/>
<evidence type="ECO:0000313" key="5">
    <source>
        <dbReference type="Proteomes" id="UP000002195"/>
    </source>
</evidence>
<dbReference type="InterPro" id="IPR045864">
    <property type="entry name" value="aa-tRNA-synth_II/BPL/LPL"/>
</dbReference>
<evidence type="ECO:0000313" key="4">
    <source>
        <dbReference type="EMBL" id="EAL63016.1"/>
    </source>
</evidence>
<dbReference type="SUPFAM" id="SSF55681">
    <property type="entry name" value="Class II aaRS and biotin synthetases"/>
    <property type="match status" value="1"/>
</dbReference>
<dbReference type="STRING" id="44689.Q54IF6"/>
<dbReference type="Gene3D" id="3.30.930.10">
    <property type="entry name" value="Bira Bifunctional Protein, Domain 2"/>
    <property type="match status" value="1"/>
</dbReference>
<dbReference type="PANTHER" id="PTHR12835">
    <property type="entry name" value="BIOTIN PROTEIN LIGASE"/>
    <property type="match status" value="1"/>
</dbReference>
<dbReference type="Proteomes" id="UP000002195">
    <property type="component" value="Unassembled WGS sequence"/>
</dbReference>
<evidence type="ECO:0000256" key="2">
    <source>
        <dbReference type="ARBA" id="ARBA00022598"/>
    </source>
</evidence>
<dbReference type="PhylomeDB" id="Q54IF6"/>
<dbReference type="EMBL" id="AAFI02000125">
    <property type="protein sequence ID" value="EAL63016.1"/>
    <property type="molecule type" value="Genomic_DNA"/>
</dbReference>
<dbReference type="InParanoid" id="Q54IF6"/>
<evidence type="ECO:0000256" key="1">
    <source>
        <dbReference type="ARBA" id="ARBA00009934"/>
    </source>
</evidence>
<comment type="caution">
    <text evidence="4">The sequence shown here is derived from an EMBL/GenBank/DDBJ whole genome shotgun (WGS) entry which is preliminary data.</text>
</comment>
<evidence type="ECO:0000259" key="3">
    <source>
        <dbReference type="PROSITE" id="PS51733"/>
    </source>
</evidence>
<dbReference type="FunCoup" id="Q54IF6">
    <property type="interactions" value="164"/>
</dbReference>
<proteinExistence type="inferred from homology"/>
<dbReference type="InterPro" id="IPR004143">
    <property type="entry name" value="BPL_LPL_catalytic"/>
</dbReference>
<dbReference type="NCBIfam" id="TIGR00121">
    <property type="entry name" value="birA_ligase"/>
    <property type="match status" value="1"/>
</dbReference>
<protein>
    <submittedName>
        <fullName evidence="4">Biotin--[acetyl-CoA-carboxylase] ligase 2</fullName>
    </submittedName>
</protein>
<dbReference type="VEuPathDB" id="AmoebaDB:DDB_G0288789"/>
<dbReference type="Pfam" id="PF03099">
    <property type="entry name" value="BPL_LplA_LipB"/>
    <property type="match status" value="1"/>
</dbReference>
<gene>
    <name evidence="4" type="primary">hlcs2</name>
    <name evidence="4" type="ORF">DDB_G0288789</name>
</gene>
<dbReference type="PaxDb" id="44689-DDB0304893"/>
<dbReference type="GO" id="GO:0004077">
    <property type="term" value="F:biotin--[biotin carboxyl-carrier protein] ligase activity"/>
    <property type="evidence" value="ECO:0000318"/>
    <property type="project" value="GO_Central"/>
</dbReference>
<comment type="similarity">
    <text evidence="1">Belongs to the biotin--protein ligase family.</text>
</comment>
<dbReference type="SMR" id="Q54IF6"/>
<keyword evidence="2 4" id="KW-0436">Ligase</keyword>
<sequence length="375" mass="42465">MIDSEIELNKVIVVPLISKDSLDINDAKNYYGTELHPNQPIPTIVSTQSEVNSLVNQKSGNNQQLANEERLVILLKQQEVEKDKTFDTNKYFNELSTDLFGKNLIHTEVISSTQDIMLKYLTYTRQGLVMIADQQTDGRGRDGNKFLSPLGCLLMSFKCKQTDCNKLPFLQYLTGMAMVEAIHSFPIASDLNLSLKWPNEIFTKEAGIKLGGVLCEPKYLNNEFDVVIGVGVYLSNSNNPSTTVNQLIHQKQQHGSSLSSTTTSTDIPIYINREELVSKFFNKFEPMFMEFTRDGFNADLENRYTDLWMHTNQIVKVKERDYHHVKIIGISDRGFLKVIECDAGGNSSPNSQIVELNPESTSFDIQNLILMQKSQ</sequence>
<accession>Q54IF6</accession>
<keyword evidence="5" id="KW-1185">Reference proteome</keyword>
<organism evidence="4 5">
    <name type="scientific">Dictyostelium discoideum</name>
    <name type="common">Social amoeba</name>
    <dbReference type="NCBI Taxonomy" id="44689"/>
    <lineage>
        <taxon>Eukaryota</taxon>
        <taxon>Amoebozoa</taxon>
        <taxon>Evosea</taxon>
        <taxon>Eumycetozoa</taxon>
        <taxon>Dictyostelia</taxon>
        <taxon>Dictyosteliales</taxon>
        <taxon>Dictyosteliaceae</taxon>
        <taxon>Dictyostelium</taxon>
    </lineage>
</organism>
<name>Q54IF6_DICDI</name>
<dbReference type="KEGG" id="ddi:DDB_G0288789"/>
<dbReference type="PROSITE" id="PS51733">
    <property type="entry name" value="BPL_LPL_CATALYTIC"/>
    <property type="match status" value="1"/>
</dbReference>
<dbReference type="eggNOG" id="KOG1536">
    <property type="taxonomic scope" value="Eukaryota"/>
</dbReference>
<dbReference type="dictyBase" id="DDB_G0288789">
    <property type="gene designation" value="hlcs2"/>
</dbReference>
<dbReference type="GO" id="GO:0005737">
    <property type="term" value="C:cytoplasm"/>
    <property type="evidence" value="ECO:0000318"/>
    <property type="project" value="GO_Central"/>
</dbReference>
<dbReference type="OMA" id="MECDASC"/>
<dbReference type="PANTHER" id="PTHR12835:SF5">
    <property type="entry name" value="BIOTIN--PROTEIN LIGASE"/>
    <property type="match status" value="1"/>
</dbReference>
<feature type="domain" description="BPL/LPL catalytic" evidence="3">
    <location>
        <begin position="89"/>
        <end position="292"/>
    </location>
</feature>
<dbReference type="GeneID" id="8626806"/>
<dbReference type="InterPro" id="IPR004408">
    <property type="entry name" value="Biotin_CoA_COase_ligase"/>
</dbReference>